<evidence type="ECO:0000313" key="6">
    <source>
        <dbReference type="Proteomes" id="UP000292927"/>
    </source>
</evidence>
<keyword evidence="3" id="KW-0597">Phosphoprotein</keyword>
<dbReference type="SUPFAM" id="SSF52172">
    <property type="entry name" value="CheY-like"/>
    <property type="match status" value="1"/>
</dbReference>
<dbReference type="InterPro" id="IPR001789">
    <property type="entry name" value="Sig_transdc_resp-reg_receiver"/>
</dbReference>
<evidence type="ECO:0000256" key="2">
    <source>
        <dbReference type="ARBA" id="ARBA00024867"/>
    </source>
</evidence>
<dbReference type="PROSITE" id="PS50110">
    <property type="entry name" value="RESPONSE_REGULATORY"/>
    <property type="match status" value="1"/>
</dbReference>
<dbReference type="InterPro" id="IPR046947">
    <property type="entry name" value="LytR-like"/>
</dbReference>
<comment type="caution">
    <text evidence="5">The sequence shown here is derived from an EMBL/GenBank/DDBJ whole genome shotgun (WGS) entry which is preliminary data.</text>
</comment>
<evidence type="ECO:0000256" key="3">
    <source>
        <dbReference type="PROSITE-ProRule" id="PRU00169"/>
    </source>
</evidence>
<dbReference type="Proteomes" id="UP000292927">
    <property type="component" value="Unassembled WGS sequence"/>
</dbReference>
<dbReference type="PANTHER" id="PTHR37299">
    <property type="entry name" value="TRANSCRIPTIONAL REGULATOR-RELATED"/>
    <property type="match status" value="1"/>
</dbReference>
<feature type="modified residue" description="4-aspartylphosphate" evidence="3">
    <location>
        <position position="60"/>
    </location>
</feature>
<comment type="function">
    <text evidence="2">May play the central regulatory role in sporulation. It may be an element of the effector pathway responsible for the activation of sporulation genes in response to nutritional stress. Spo0A may act in concert with spo0H (a sigma factor) to control the expression of some genes that are critical to the sporulation process.</text>
</comment>
<proteinExistence type="predicted"/>
<name>A0A4Q7P075_9FIRM</name>
<gene>
    <name evidence="5" type="ORF">EV209_2793</name>
</gene>
<dbReference type="Gene3D" id="3.40.50.2300">
    <property type="match status" value="1"/>
</dbReference>
<feature type="domain" description="Response regulatory" evidence="4">
    <location>
        <begin position="3"/>
        <end position="123"/>
    </location>
</feature>
<dbReference type="EMBL" id="SGXF01000006">
    <property type="protein sequence ID" value="RZS93044.1"/>
    <property type="molecule type" value="Genomic_DNA"/>
</dbReference>
<dbReference type="GO" id="GO:0003677">
    <property type="term" value="F:DNA binding"/>
    <property type="evidence" value="ECO:0007669"/>
    <property type="project" value="InterPro"/>
</dbReference>
<keyword evidence="6" id="KW-1185">Reference proteome</keyword>
<reference evidence="5 6" key="1">
    <citation type="submission" date="2019-02" db="EMBL/GenBank/DDBJ databases">
        <title>Genomic Encyclopedia of Type Strains, Phase IV (KMG-IV): sequencing the most valuable type-strain genomes for metagenomic binning, comparative biology and taxonomic classification.</title>
        <authorList>
            <person name="Goeker M."/>
        </authorList>
    </citation>
    <scope>NUCLEOTIDE SEQUENCE [LARGE SCALE GENOMIC DNA]</scope>
    <source>
        <strain evidence="5 6">DSM 29486</strain>
    </source>
</reference>
<evidence type="ECO:0000313" key="5">
    <source>
        <dbReference type="EMBL" id="RZS93044.1"/>
    </source>
</evidence>
<dbReference type="InterPro" id="IPR011006">
    <property type="entry name" value="CheY-like_superfamily"/>
</dbReference>
<dbReference type="Pfam" id="PF00072">
    <property type="entry name" value="Response_reg"/>
    <property type="match status" value="1"/>
</dbReference>
<evidence type="ECO:0000256" key="1">
    <source>
        <dbReference type="ARBA" id="ARBA00018672"/>
    </source>
</evidence>
<dbReference type="RefSeq" id="WP_130436036.1">
    <property type="nucleotide sequence ID" value="NZ_SGXF01000006.1"/>
</dbReference>
<sequence length="252" mass="28946">MLRIALCDDHLTDRNTMEAYLKKYGQMHPEYEISVDIYPDAAGLFGARNAGHEFDLYLLDILLPDGNGIEIAKELRKSQVNAVIIFLTSSPDYSLEAFGVKAMQYLLKPVQPEKLYSALDDAAGLTQLVLPKMMLVSSSDGKVQIRFHNICFVECWNRILHFHMLDGSVLHTRSIRHSFDKEISPLLEDGYFLKPHQSFIINMQYISRLTVNEIYMQDGSVIPVSKKRLKEIRTKYMDFISAQNFYTVPDKD</sequence>
<protein>
    <recommendedName>
        <fullName evidence="1">Stage 0 sporulation protein A homolog</fullName>
    </recommendedName>
</protein>
<evidence type="ECO:0000259" key="4">
    <source>
        <dbReference type="PROSITE" id="PS50110"/>
    </source>
</evidence>
<dbReference type="Gene3D" id="2.40.50.1020">
    <property type="entry name" value="LytTr DNA-binding domain"/>
    <property type="match status" value="1"/>
</dbReference>
<dbReference type="GO" id="GO:0000156">
    <property type="term" value="F:phosphorelay response regulator activity"/>
    <property type="evidence" value="ECO:0007669"/>
    <property type="project" value="InterPro"/>
</dbReference>
<dbReference type="AlphaFoldDB" id="A0A4Q7P075"/>
<dbReference type="InterPro" id="IPR007492">
    <property type="entry name" value="LytTR_DNA-bd_dom"/>
</dbReference>
<organism evidence="5 6">
    <name type="scientific">Cuneatibacter caecimuris</name>
    <dbReference type="NCBI Taxonomy" id="1796618"/>
    <lineage>
        <taxon>Bacteria</taxon>
        <taxon>Bacillati</taxon>
        <taxon>Bacillota</taxon>
        <taxon>Clostridia</taxon>
        <taxon>Lachnospirales</taxon>
        <taxon>Lachnospiraceae</taxon>
        <taxon>Cuneatibacter</taxon>
    </lineage>
</organism>
<dbReference type="OrthoDB" id="9809318at2"/>
<dbReference type="SMART" id="SM00448">
    <property type="entry name" value="REC"/>
    <property type="match status" value="1"/>
</dbReference>
<dbReference type="PANTHER" id="PTHR37299:SF1">
    <property type="entry name" value="STAGE 0 SPORULATION PROTEIN A HOMOLOG"/>
    <property type="match status" value="1"/>
</dbReference>
<dbReference type="Pfam" id="PF04397">
    <property type="entry name" value="LytTR"/>
    <property type="match status" value="1"/>
</dbReference>
<accession>A0A4Q7P075</accession>
<dbReference type="SMART" id="SM00850">
    <property type="entry name" value="LytTR"/>
    <property type="match status" value="1"/>
</dbReference>
<dbReference type="CDD" id="cd00156">
    <property type="entry name" value="REC"/>
    <property type="match status" value="1"/>
</dbReference>